<sequence length="169" mass="19130">MKQYLQKCIVDEVNQTIGPYFGFQCDEVTDSSNWEQLGIYECEKITGAAMCDKIVKSLMDACLDVQLCRSQTMDGSEAIGQTETGWDTKATTDAYGLLKRITDSGFIMCFHTVLHMFGYESGLSSKLQGSTLGIIERIKWSILAKELYLLPEIPILKSYFKSRLKTHRK</sequence>
<evidence type="ECO:0000313" key="1">
    <source>
        <dbReference type="EMBL" id="WAR05158.1"/>
    </source>
</evidence>
<accession>A0ABY7E576</accession>
<reference evidence="1" key="1">
    <citation type="submission" date="2022-11" db="EMBL/GenBank/DDBJ databases">
        <title>Centuries of genome instability and evolution in soft-shell clam transmissible cancer (bioRxiv).</title>
        <authorList>
            <person name="Hart S.F.M."/>
            <person name="Yonemitsu M.A."/>
            <person name="Giersch R.M."/>
            <person name="Beal B.F."/>
            <person name="Arriagada G."/>
            <person name="Davis B.W."/>
            <person name="Ostrander E.A."/>
            <person name="Goff S.P."/>
            <person name="Metzger M.J."/>
        </authorList>
    </citation>
    <scope>NUCLEOTIDE SEQUENCE</scope>
    <source>
        <strain evidence="1">MELC-2E11</strain>
        <tissue evidence="1">Siphon/mantle</tissue>
    </source>
</reference>
<dbReference type="EMBL" id="CP111016">
    <property type="protein sequence ID" value="WAR05158.1"/>
    <property type="molecule type" value="Genomic_DNA"/>
</dbReference>
<name>A0ABY7E576_MYAAR</name>
<organism evidence="1 2">
    <name type="scientific">Mya arenaria</name>
    <name type="common">Soft-shell clam</name>
    <dbReference type="NCBI Taxonomy" id="6604"/>
    <lineage>
        <taxon>Eukaryota</taxon>
        <taxon>Metazoa</taxon>
        <taxon>Spiralia</taxon>
        <taxon>Lophotrochozoa</taxon>
        <taxon>Mollusca</taxon>
        <taxon>Bivalvia</taxon>
        <taxon>Autobranchia</taxon>
        <taxon>Heteroconchia</taxon>
        <taxon>Euheterodonta</taxon>
        <taxon>Imparidentia</taxon>
        <taxon>Neoheterodontei</taxon>
        <taxon>Myida</taxon>
        <taxon>Myoidea</taxon>
        <taxon>Myidae</taxon>
        <taxon>Mya</taxon>
    </lineage>
</organism>
<gene>
    <name evidence="1" type="ORF">MAR_020527</name>
</gene>
<protein>
    <submittedName>
        <fullName evidence="1">Uncharacterized protein</fullName>
    </submittedName>
</protein>
<keyword evidence="2" id="KW-1185">Reference proteome</keyword>
<evidence type="ECO:0000313" key="2">
    <source>
        <dbReference type="Proteomes" id="UP001164746"/>
    </source>
</evidence>
<dbReference type="Proteomes" id="UP001164746">
    <property type="component" value="Chromosome 5"/>
</dbReference>
<proteinExistence type="predicted"/>